<keyword evidence="3" id="KW-0460">Magnesium</keyword>
<comment type="cofactor">
    <cofactor evidence="3">
        <name>FMN</name>
        <dbReference type="ChEBI" id="CHEBI:58210"/>
    </cofactor>
    <text evidence="3">Binds 1 FMN per subunit.</text>
</comment>
<dbReference type="EC" id="4.1.1.36" evidence="3"/>
<feature type="binding site" evidence="3">
    <location>
        <position position="290"/>
    </location>
    <ligand>
        <name>CTP</name>
        <dbReference type="ChEBI" id="CHEBI:37563"/>
    </ligand>
</feature>
<dbReference type="UniPathway" id="UPA00241">
    <property type="reaction ID" value="UER00353"/>
</dbReference>
<dbReference type="InterPro" id="IPR036551">
    <property type="entry name" value="Flavin_trans-like"/>
</dbReference>
<dbReference type="GO" id="GO:0015941">
    <property type="term" value="P:pantothenate catabolic process"/>
    <property type="evidence" value="ECO:0007669"/>
    <property type="project" value="InterPro"/>
</dbReference>
<comment type="catalytic activity">
    <reaction evidence="3 4">
        <text>(R)-4'-phosphopantothenate + L-cysteine + CTP = N-[(R)-4-phosphopantothenoyl]-L-cysteine + CMP + diphosphate + H(+)</text>
        <dbReference type="Rhea" id="RHEA:19397"/>
        <dbReference type="ChEBI" id="CHEBI:10986"/>
        <dbReference type="ChEBI" id="CHEBI:15378"/>
        <dbReference type="ChEBI" id="CHEBI:33019"/>
        <dbReference type="ChEBI" id="CHEBI:35235"/>
        <dbReference type="ChEBI" id="CHEBI:37563"/>
        <dbReference type="ChEBI" id="CHEBI:59458"/>
        <dbReference type="ChEBI" id="CHEBI:60377"/>
        <dbReference type="EC" id="6.3.2.5"/>
    </reaction>
</comment>
<feature type="binding site" evidence="3">
    <location>
        <position position="338"/>
    </location>
    <ligand>
        <name>CTP</name>
        <dbReference type="ChEBI" id="CHEBI:37563"/>
    </ligand>
</feature>
<comment type="catalytic activity">
    <reaction evidence="3 4">
        <text>N-[(R)-4-phosphopantothenoyl]-L-cysteine + H(+) = (R)-4'-phosphopantetheine + CO2</text>
        <dbReference type="Rhea" id="RHEA:16793"/>
        <dbReference type="ChEBI" id="CHEBI:15378"/>
        <dbReference type="ChEBI" id="CHEBI:16526"/>
        <dbReference type="ChEBI" id="CHEBI:59458"/>
        <dbReference type="ChEBI" id="CHEBI:61723"/>
        <dbReference type="EC" id="4.1.1.36"/>
    </reaction>
</comment>
<dbReference type="PANTHER" id="PTHR14359">
    <property type="entry name" value="HOMO-OLIGOMERIC FLAVIN CONTAINING CYS DECARBOXYLASE FAMILY"/>
    <property type="match status" value="1"/>
</dbReference>
<feature type="domain" description="Flavoprotein" evidence="5">
    <location>
        <begin position="8"/>
        <end position="179"/>
    </location>
</feature>
<dbReference type="SUPFAM" id="SSF52507">
    <property type="entry name" value="Homo-oligomeric flavin-containing Cys decarboxylases, HFCD"/>
    <property type="match status" value="1"/>
</dbReference>
<evidence type="ECO:0000256" key="1">
    <source>
        <dbReference type="ARBA" id="ARBA00022793"/>
    </source>
</evidence>
<feature type="active site" description="Proton donor" evidence="3">
    <location>
        <position position="160"/>
    </location>
</feature>
<dbReference type="Proteomes" id="UP000254720">
    <property type="component" value="Unassembled WGS sequence"/>
</dbReference>
<comment type="similarity">
    <text evidence="3 4">In the N-terminal section; belongs to the HFCD (homo-oligomeric flavin containing Cys decarboxylase) superfamily.</text>
</comment>
<keyword evidence="8" id="KW-1185">Reference proteome</keyword>
<feature type="binding site" evidence="3">
    <location>
        <position position="342"/>
    </location>
    <ligand>
        <name>CTP</name>
        <dbReference type="ChEBI" id="CHEBI:37563"/>
    </ligand>
</feature>
<evidence type="ECO:0000256" key="4">
    <source>
        <dbReference type="RuleBase" id="RU364078"/>
    </source>
</evidence>
<dbReference type="NCBIfam" id="TIGR00521">
    <property type="entry name" value="coaBC_dfp"/>
    <property type="match status" value="1"/>
</dbReference>
<dbReference type="InterPro" id="IPR003382">
    <property type="entry name" value="Flavoprotein"/>
</dbReference>
<keyword evidence="3 4" id="KW-0436">Ligase</keyword>
<dbReference type="EMBL" id="QQAX01000009">
    <property type="protein sequence ID" value="RDI44588.1"/>
    <property type="molecule type" value="Genomic_DNA"/>
</dbReference>
<proteinExistence type="inferred from homology"/>
<gene>
    <name evidence="3" type="primary">coaBC</name>
    <name evidence="7" type="ORF">C8D86_10970</name>
</gene>
<keyword evidence="3 4" id="KW-0285">Flavoprotein</keyword>
<dbReference type="Gene3D" id="3.40.50.10300">
    <property type="entry name" value="CoaB-like"/>
    <property type="match status" value="1"/>
</dbReference>
<accession>A0A370GLD1</accession>
<dbReference type="InterPro" id="IPR005252">
    <property type="entry name" value="CoaBC"/>
</dbReference>
<dbReference type="EC" id="6.3.2.5" evidence="3"/>
<evidence type="ECO:0000256" key="2">
    <source>
        <dbReference type="ARBA" id="ARBA00023239"/>
    </source>
</evidence>
<evidence type="ECO:0000256" key="3">
    <source>
        <dbReference type="HAMAP-Rule" id="MF_02225"/>
    </source>
</evidence>
<keyword evidence="1 3" id="KW-0210">Decarboxylase</keyword>
<comment type="similarity">
    <text evidence="3 4">In the C-terminal section; belongs to the PPC synthetase family.</text>
</comment>
<dbReference type="AlphaFoldDB" id="A0A370GLD1"/>
<dbReference type="GO" id="GO:0004632">
    <property type="term" value="F:phosphopantothenate--cysteine ligase activity"/>
    <property type="evidence" value="ECO:0007669"/>
    <property type="project" value="UniProtKB-UniRule"/>
</dbReference>
<dbReference type="PANTHER" id="PTHR14359:SF6">
    <property type="entry name" value="PHOSPHOPANTOTHENOYLCYSTEINE DECARBOXYLASE"/>
    <property type="match status" value="1"/>
</dbReference>
<dbReference type="HAMAP" id="MF_02225">
    <property type="entry name" value="CoaBC"/>
    <property type="match status" value="1"/>
</dbReference>
<organism evidence="7 8">
    <name type="scientific">Aquicella lusitana</name>
    <dbReference type="NCBI Taxonomy" id="254246"/>
    <lineage>
        <taxon>Bacteria</taxon>
        <taxon>Pseudomonadati</taxon>
        <taxon>Pseudomonadota</taxon>
        <taxon>Gammaproteobacteria</taxon>
        <taxon>Legionellales</taxon>
        <taxon>Coxiellaceae</taxon>
        <taxon>Aquicella</taxon>
    </lineage>
</organism>
<comment type="caution">
    <text evidence="3">Lacks conserved residue(s) required for the propagation of feature annotation.</text>
</comment>
<feature type="binding site" evidence="3">
    <location>
        <begin position="306"/>
        <end position="309"/>
    </location>
    <ligand>
        <name>CTP</name>
        <dbReference type="ChEBI" id="CHEBI:37563"/>
    </ligand>
</feature>
<feature type="binding site" evidence="3">
    <location>
        <position position="280"/>
    </location>
    <ligand>
        <name>CTP</name>
        <dbReference type="ChEBI" id="CHEBI:37563"/>
    </ligand>
</feature>
<dbReference type="Pfam" id="PF04127">
    <property type="entry name" value="DFP"/>
    <property type="match status" value="1"/>
</dbReference>
<dbReference type="GO" id="GO:0004633">
    <property type="term" value="F:phosphopantothenoylcysteine decarboxylase activity"/>
    <property type="evidence" value="ECO:0007669"/>
    <property type="project" value="UniProtKB-UniRule"/>
</dbReference>
<feature type="region of interest" description="Phosphopantothenoylcysteine decarboxylase" evidence="3">
    <location>
        <begin position="1"/>
        <end position="191"/>
    </location>
</feature>
<comment type="caution">
    <text evidence="7">The sequence shown here is derived from an EMBL/GenBank/DDBJ whole genome shotgun (WGS) entry which is preliminary data.</text>
</comment>
<dbReference type="RefSeq" id="WP_114834262.1">
    <property type="nucleotide sequence ID" value="NZ_LR699114.1"/>
</dbReference>
<protein>
    <recommendedName>
        <fullName evidence="3">Coenzyme A biosynthesis bifunctional protein CoaBC</fullName>
    </recommendedName>
    <alternativeName>
        <fullName evidence="3">DNA/pantothenate metabolism flavoprotein</fullName>
    </alternativeName>
    <alternativeName>
        <fullName evidence="3">Phosphopantothenoylcysteine synthetase/decarboxylase</fullName>
        <shortName evidence="3">PPCS-PPCDC</shortName>
    </alternativeName>
    <domain>
        <recommendedName>
            <fullName evidence="3">Phosphopantothenoylcysteine decarboxylase</fullName>
            <shortName evidence="3">PPC decarboxylase</shortName>
            <shortName evidence="3">PPC-DC</shortName>
            <ecNumber evidence="3">4.1.1.36</ecNumber>
        </recommendedName>
        <alternativeName>
            <fullName evidence="3">CoaC</fullName>
        </alternativeName>
    </domain>
    <domain>
        <recommendedName>
            <fullName evidence="3">Phosphopantothenate--cysteine ligase</fullName>
            <ecNumber evidence="3">6.3.2.5</ecNumber>
        </recommendedName>
        <alternativeName>
            <fullName evidence="3">CoaB</fullName>
        </alternativeName>
        <alternativeName>
            <fullName evidence="3">Phosphopantothenoylcysteine synthetase</fullName>
            <shortName evidence="3">PPC synthetase</shortName>
            <shortName evidence="3">PPC-S</shortName>
        </alternativeName>
    </domain>
</protein>
<dbReference type="InterPro" id="IPR035929">
    <property type="entry name" value="CoaB-like_sf"/>
</dbReference>
<sequence length="403" mass="43248">MTLFLANKHILLGVTGSIAAYKSAELVRRLREAGAIVRVAMTENAKRFITPLTMQAVSGYPVHDDLFDVHAEAAMGHIELARWADLILVAPATADFMTRLAHGHADDLLTTLCLATKAPLAVAPAMNQGMWKHALTQTNRQVLLDKGVHIIGPGEGNQACGDVGPGRMTEPAEIVEKVNAIFSSGLLAGLKIIVTAGPTHEAIDPVRFMTNGSSGKMGYALAEAASEAGADVTLVSGPVNIPKPSHLEKLDVVTAQEMYETVMRKVAEYDIFLAVAAVSDYRCETIAPQKIHKEEGPVQLTLTRNPDIVASVGQLARKPFIVGFAAETEDVIAQAKAKRLRKKMDMIIANQVGSGAGMGADENAVTLISAENEISLPLMPKRKLARQLIKLIAEAFNKAERRQ</sequence>
<comment type="pathway">
    <text evidence="3 4">Cofactor biosynthesis; coenzyme A biosynthesis; CoA from (R)-pantothenate: step 2/5.</text>
</comment>
<comment type="function">
    <text evidence="3">Catalyzes two sequential steps in the biosynthesis of coenzyme A. In the first step cysteine is conjugated to 4'-phosphopantothenate to form 4-phosphopantothenoylcysteine. In the second step the latter compound is decarboxylated to form 4'-phosphopantotheine.</text>
</comment>
<dbReference type="SUPFAM" id="SSF102645">
    <property type="entry name" value="CoaB-like"/>
    <property type="match status" value="1"/>
</dbReference>
<evidence type="ECO:0000313" key="7">
    <source>
        <dbReference type="EMBL" id="RDI44588.1"/>
    </source>
</evidence>
<dbReference type="InterPro" id="IPR007085">
    <property type="entry name" value="DNA/pantothenate-metab_flavo_C"/>
</dbReference>
<dbReference type="OrthoDB" id="9802554at2"/>
<evidence type="ECO:0000313" key="8">
    <source>
        <dbReference type="Proteomes" id="UP000254720"/>
    </source>
</evidence>
<keyword evidence="2 3" id="KW-0456">Lyase</keyword>
<evidence type="ECO:0000259" key="6">
    <source>
        <dbReference type="Pfam" id="PF04127"/>
    </source>
</evidence>
<evidence type="ECO:0000259" key="5">
    <source>
        <dbReference type="Pfam" id="PF02441"/>
    </source>
</evidence>
<dbReference type="GO" id="GO:0010181">
    <property type="term" value="F:FMN binding"/>
    <property type="evidence" value="ECO:0007669"/>
    <property type="project" value="UniProtKB-UniRule"/>
</dbReference>
<keyword evidence="3" id="KW-0479">Metal-binding</keyword>
<feature type="binding site" evidence="3">
    <location>
        <position position="324"/>
    </location>
    <ligand>
        <name>CTP</name>
        <dbReference type="ChEBI" id="CHEBI:37563"/>
    </ligand>
</feature>
<comment type="cofactor">
    <cofactor evidence="3">
        <name>Mg(2+)</name>
        <dbReference type="ChEBI" id="CHEBI:18420"/>
    </cofactor>
</comment>
<dbReference type="GO" id="GO:0046872">
    <property type="term" value="F:metal ion binding"/>
    <property type="evidence" value="ECO:0007669"/>
    <property type="project" value="UniProtKB-KW"/>
</dbReference>
<comment type="function">
    <text evidence="4">Catalyzes two steps in the biosynthesis of coenzyme A. In the first step cysteine is conjugated to 4'-phosphopantothenate to form 4-phosphopantothenoylcysteine, in the latter compound is decarboxylated to form 4'-phosphopantotheine.</text>
</comment>
<feature type="region of interest" description="Phosphopantothenate--cysteine ligase" evidence="3">
    <location>
        <begin position="192"/>
        <end position="403"/>
    </location>
</feature>
<keyword evidence="3" id="KW-0511">Multifunctional enzyme</keyword>
<dbReference type="Gene3D" id="3.40.50.1950">
    <property type="entry name" value="Flavin prenyltransferase-like"/>
    <property type="match status" value="1"/>
</dbReference>
<dbReference type="Pfam" id="PF02441">
    <property type="entry name" value="Flavoprotein"/>
    <property type="match status" value="1"/>
</dbReference>
<comment type="pathway">
    <text evidence="3 4">Cofactor biosynthesis; coenzyme A biosynthesis; CoA from (R)-pantothenate: step 3/5.</text>
</comment>
<keyword evidence="3 4" id="KW-0288">FMN</keyword>
<dbReference type="GO" id="GO:0071513">
    <property type="term" value="C:phosphopantothenoylcysteine decarboxylase complex"/>
    <property type="evidence" value="ECO:0007669"/>
    <property type="project" value="TreeGrafter"/>
</dbReference>
<feature type="domain" description="DNA/pantothenate metabolism flavoprotein C-terminal" evidence="6">
    <location>
        <begin position="187"/>
        <end position="394"/>
    </location>
</feature>
<name>A0A370GLD1_9COXI</name>
<reference evidence="7 8" key="1">
    <citation type="submission" date="2018-07" db="EMBL/GenBank/DDBJ databases">
        <title>Genomic Encyclopedia of Type Strains, Phase IV (KMG-IV): sequencing the most valuable type-strain genomes for metagenomic binning, comparative biology and taxonomic classification.</title>
        <authorList>
            <person name="Goeker M."/>
        </authorList>
    </citation>
    <scope>NUCLEOTIDE SEQUENCE [LARGE SCALE GENOMIC DNA]</scope>
    <source>
        <strain evidence="7 8">DSM 16500</strain>
    </source>
</reference>
<dbReference type="GO" id="GO:0015937">
    <property type="term" value="P:coenzyme A biosynthetic process"/>
    <property type="evidence" value="ECO:0007669"/>
    <property type="project" value="UniProtKB-UniRule"/>
</dbReference>